<proteinExistence type="predicted"/>
<dbReference type="AlphaFoldDB" id="A0AAP2Z4Z2"/>
<name>A0AAP2Z4Z2_9EURY</name>
<organism evidence="1 2">
    <name type="scientific">Natronoglomus mannanivorans</name>
    <dbReference type="NCBI Taxonomy" id="2979990"/>
    <lineage>
        <taxon>Archaea</taxon>
        <taxon>Methanobacteriati</taxon>
        <taxon>Methanobacteriota</taxon>
        <taxon>Stenosarchaea group</taxon>
        <taxon>Halobacteria</taxon>
        <taxon>Halobacteriales</taxon>
        <taxon>Natrialbaceae</taxon>
        <taxon>Natronoglomus</taxon>
    </lineage>
</organism>
<dbReference type="RefSeq" id="WP_338006491.1">
    <property type="nucleotide sequence ID" value="NZ_JAOPKA010000039.1"/>
</dbReference>
<gene>
    <name evidence="1" type="ORF">OB960_25325</name>
</gene>
<protein>
    <recommendedName>
        <fullName evidence="3">Small CPxCG-related zinc finger protein</fullName>
    </recommendedName>
</protein>
<evidence type="ECO:0008006" key="3">
    <source>
        <dbReference type="Google" id="ProtNLM"/>
    </source>
</evidence>
<evidence type="ECO:0000313" key="2">
    <source>
        <dbReference type="Proteomes" id="UP001321018"/>
    </source>
</evidence>
<comment type="caution">
    <text evidence="1">The sequence shown here is derived from an EMBL/GenBank/DDBJ whole genome shotgun (WGS) entry which is preliminary data.</text>
</comment>
<reference evidence="1" key="1">
    <citation type="submission" date="2022-09" db="EMBL/GenBank/DDBJ databases">
        <title>Enrichment on poylsaccharides allowed isolation of novel metabolic and taxonomic groups of Haloarchaea.</title>
        <authorList>
            <person name="Sorokin D.Y."/>
            <person name="Elcheninov A.G."/>
            <person name="Khizhniak T.V."/>
            <person name="Kolganova T.V."/>
            <person name="Kublanov I.V."/>
        </authorList>
    </citation>
    <scope>NUCLEOTIDE SEQUENCE</scope>
    <source>
        <strain evidence="1">AArc-xg1-1</strain>
    </source>
</reference>
<accession>A0AAP2Z4Z2</accession>
<dbReference type="Proteomes" id="UP001321018">
    <property type="component" value="Unassembled WGS sequence"/>
</dbReference>
<dbReference type="EMBL" id="JAOPKA010000039">
    <property type="protein sequence ID" value="MCU4744693.1"/>
    <property type="molecule type" value="Genomic_DNA"/>
</dbReference>
<sequence>MGMLSAVRKRLTDRDRTLSECRHCGTNLATTTTECTTCGSHEIAQYDF</sequence>
<evidence type="ECO:0000313" key="1">
    <source>
        <dbReference type="EMBL" id="MCU4744693.1"/>
    </source>
</evidence>